<dbReference type="EMBL" id="CAJPDQ010000007">
    <property type="protein sequence ID" value="CAF9912523.1"/>
    <property type="molecule type" value="Genomic_DNA"/>
</dbReference>
<keyword evidence="3" id="KW-1185">Reference proteome</keyword>
<dbReference type="Proteomes" id="UP000664169">
    <property type="component" value="Unassembled WGS sequence"/>
</dbReference>
<evidence type="ECO:0000313" key="2">
    <source>
        <dbReference type="EMBL" id="CAF9912523.1"/>
    </source>
</evidence>
<proteinExistence type="predicted"/>
<gene>
    <name evidence="2" type="ORF">GOMPHAMPRED_007681</name>
</gene>
<accession>A0A8H3EYD3</accession>
<evidence type="ECO:0000313" key="3">
    <source>
        <dbReference type="Proteomes" id="UP000664169"/>
    </source>
</evidence>
<dbReference type="AlphaFoldDB" id="A0A8H3EYD3"/>
<organism evidence="2 3">
    <name type="scientific">Gomphillus americanus</name>
    <dbReference type="NCBI Taxonomy" id="1940652"/>
    <lineage>
        <taxon>Eukaryota</taxon>
        <taxon>Fungi</taxon>
        <taxon>Dikarya</taxon>
        <taxon>Ascomycota</taxon>
        <taxon>Pezizomycotina</taxon>
        <taxon>Lecanoromycetes</taxon>
        <taxon>OSLEUM clade</taxon>
        <taxon>Ostropomycetidae</taxon>
        <taxon>Ostropales</taxon>
        <taxon>Graphidaceae</taxon>
        <taxon>Gomphilloideae</taxon>
        <taxon>Gomphillus</taxon>
    </lineage>
</organism>
<evidence type="ECO:0000256" key="1">
    <source>
        <dbReference type="SAM" id="SignalP"/>
    </source>
</evidence>
<name>A0A8H3EYD3_9LECA</name>
<protein>
    <submittedName>
        <fullName evidence="2">Uncharacterized protein</fullName>
    </submittedName>
</protein>
<sequence length="200" mass="21060">MKSFTHFTFSLFTSLSLALATPVALAGTATIPSAAASSPSATPLFYLQVTNGTRAGQFLTSPKTIGGSDVGLVTWTSSLSNATVWTYFQYPDNYGTIFAGVRTLKRPDHDVVFDSDLDPSLISIIGPSTIQSEWPVSIKLTGWDHGAPVGSVVLADPQLTQYKQWDGCGVGNAKGLAVSSSVGGTCLESLQFIRVSSCKS</sequence>
<feature type="chain" id="PRO_5034302672" evidence="1">
    <location>
        <begin position="21"/>
        <end position="200"/>
    </location>
</feature>
<feature type="signal peptide" evidence="1">
    <location>
        <begin position="1"/>
        <end position="20"/>
    </location>
</feature>
<keyword evidence="1" id="KW-0732">Signal</keyword>
<reference evidence="2" key="1">
    <citation type="submission" date="2021-03" db="EMBL/GenBank/DDBJ databases">
        <authorList>
            <person name="Tagirdzhanova G."/>
        </authorList>
    </citation>
    <scope>NUCLEOTIDE SEQUENCE</scope>
</reference>
<comment type="caution">
    <text evidence="2">The sequence shown here is derived from an EMBL/GenBank/DDBJ whole genome shotgun (WGS) entry which is preliminary data.</text>
</comment>